<protein>
    <submittedName>
        <fullName evidence="1">Transcription-associated protein 1</fullName>
    </submittedName>
</protein>
<keyword evidence="2" id="KW-1185">Reference proteome</keyword>
<comment type="caution">
    <text evidence="1">The sequence shown here is derived from an EMBL/GenBank/DDBJ whole genome shotgun (WGS) entry which is preliminary data.</text>
</comment>
<organism evidence="1 2">
    <name type="scientific">Entomophthora muscae</name>
    <dbReference type="NCBI Taxonomy" id="34485"/>
    <lineage>
        <taxon>Eukaryota</taxon>
        <taxon>Fungi</taxon>
        <taxon>Fungi incertae sedis</taxon>
        <taxon>Zoopagomycota</taxon>
        <taxon>Entomophthoromycotina</taxon>
        <taxon>Entomophthoromycetes</taxon>
        <taxon>Entomophthorales</taxon>
        <taxon>Entomophthoraceae</taxon>
        <taxon>Entomophthora</taxon>
    </lineage>
</organism>
<gene>
    <name evidence="1" type="primary">TRA1_1</name>
    <name evidence="1" type="ORF">DSO57_1020088</name>
</gene>
<sequence>MQTPSSVELFATRLSDPKLTATLKTKIALELKDSKDLFTFAENHRLLSILVPSLLGLLEKEPPSFSHKAYEQKLRSTILEIINRLPFNEALRFQAVDISKTLFQILRTDNEDNALASLKILADLFRCYRTELGASILILFEIIRDIYTNMEAVVRELFDSPGTPAFVTPGIPPIGSPKPSSPTGDPNDVSQKPIPKGMFSFKLLIECPLLLRPFGSSHKDLMQRLASVLLPSALEFLKVQAAPQMEAHQIEQSNGNYFVGVSPNIKNRAAFSDFVVSQIKTLGFIALLNRNNWLNLKPHMGEVFEISLRLLCDCPPDFTSSRREIFASLNYLLCQEIRPHFLKNINLLLMDQIMDWTGATARESLKYVSYTVLADLLLFFRADLKFDVLTRASLIFIRGLHDGHLTYSMQKVCVRLVSGLAESIANSGDRHNARLLLMQILNAFVTKLESIRQTLPGIQKQLVDSVPPRSFPTIDVLTADNIEDFDFEKIRPLWMGTKGVTNAGELLRDARTFFIFMMSRLDSLIIALMTLNPADAPGEILYGFTSDDTQLFARLFCDGFKCVSLFSLERKEPLVLPLRARDGTGLNTDAPEALDIARTLVAVFQKTDLAVFHDVMATNIDGFFLQFMENSQLAILPRQFLASERLGAAYLAVLLSYLVEKLPALGGGPDGVFCSRLLHLFGLAFQTVSKNPSLEHMGHYFSCYA</sequence>
<name>A0ACC2T4A1_9FUNG</name>
<evidence type="ECO:0000313" key="2">
    <source>
        <dbReference type="Proteomes" id="UP001165960"/>
    </source>
</evidence>
<evidence type="ECO:0000313" key="1">
    <source>
        <dbReference type="EMBL" id="KAJ9069276.1"/>
    </source>
</evidence>
<accession>A0ACC2T4A1</accession>
<dbReference type="Proteomes" id="UP001165960">
    <property type="component" value="Unassembled WGS sequence"/>
</dbReference>
<reference evidence="1" key="1">
    <citation type="submission" date="2022-04" db="EMBL/GenBank/DDBJ databases">
        <title>Genome of the entomopathogenic fungus Entomophthora muscae.</title>
        <authorList>
            <person name="Elya C."/>
            <person name="Lovett B.R."/>
            <person name="Lee E."/>
            <person name="Macias A.M."/>
            <person name="Hajek A.E."/>
            <person name="De Bivort B.L."/>
            <person name="Kasson M.T."/>
            <person name="De Fine Licht H.H."/>
            <person name="Stajich J.E."/>
        </authorList>
    </citation>
    <scope>NUCLEOTIDE SEQUENCE</scope>
    <source>
        <strain evidence="1">Berkeley</strain>
    </source>
</reference>
<proteinExistence type="predicted"/>
<dbReference type="EMBL" id="QTSX02003643">
    <property type="protein sequence ID" value="KAJ9069276.1"/>
    <property type="molecule type" value="Genomic_DNA"/>
</dbReference>